<sequence length="390" mass="43588">MLKLKQVLIDKGVSLRQLAQMMKVSPATVSQLVNHNQRVKQWADFEENLSKALQCVGIFEPLASLLEVETTGESLATEPVVSVPKTTDEIKDEIMLLAKQALFPATKKHFGLFRDPFAEDIRSAEDVFTSADVRYVREALFQTAKHGGFMAVVGESGAGKSTLRRDLIDRINQENAPIQVIEPYIIAMEDNDVKGKTLKAAHIAEAIITTLAPLENVKRSPEARFRQLHKVLKESVKSGYSNVLIIEEAHALPIPTLKHLKRFFELEDGFKKLLSIVLVGQPELKLKLSERNTEVREVVQRCEIVELAPLDAELERFVEHKLERVGKQVSEIFEEDAFLAVRQRLVAVNRQKQSTSLLYPLAVGNLLTAAMNLAESLGIPKVNGQVVMNV</sequence>
<dbReference type="Gene3D" id="3.40.50.300">
    <property type="entry name" value="P-loop containing nucleotide triphosphate hydrolases"/>
    <property type="match status" value="1"/>
</dbReference>
<proteinExistence type="predicted"/>
<dbReference type="RefSeq" id="WP_064317862.1">
    <property type="nucleotide sequence ID" value="NZ_JACI01000001.1"/>
</dbReference>
<organism evidence="2 3">
    <name type="scientific">Bibersteinia trehalosi Y31</name>
    <dbReference type="NCBI Taxonomy" id="1261658"/>
    <lineage>
        <taxon>Bacteria</taxon>
        <taxon>Pseudomonadati</taxon>
        <taxon>Pseudomonadota</taxon>
        <taxon>Gammaproteobacteria</taxon>
        <taxon>Pasteurellales</taxon>
        <taxon>Pasteurellaceae</taxon>
        <taxon>Bibersteinia</taxon>
    </lineage>
</organism>
<dbReference type="InterPro" id="IPR003593">
    <property type="entry name" value="AAA+_ATPase"/>
</dbReference>
<evidence type="ECO:0000259" key="1">
    <source>
        <dbReference type="SMART" id="SM00382"/>
    </source>
</evidence>
<dbReference type="AlphaFoldDB" id="A0A179CYY0"/>
<dbReference type="SUPFAM" id="SSF52540">
    <property type="entry name" value="P-loop containing nucleoside triphosphate hydrolases"/>
    <property type="match status" value="1"/>
</dbReference>
<reference evidence="2 3" key="1">
    <citation type="submission" date="2014-01" db="EMBL/GenBank/DDBJ databases">
        <authorList>
            <person name="Zuccon D."/>
        </authorList>
    </citation>
    <scope>NUCLEOTIDE SEQUENCE [LARGE SCALE GENOMIC DNA]</scope>
    <source>
        <strain evidence="2 3">Y31</strain>
    </source>
</reference>
<dbReference type="PATRIC" id="fig|1261658.3.peg.32"/>
<dbReference type="CDD" id="cd00093">
    <property type="entry name" value="HTH_XRE"/>
    <property type="match status" value="1"/>
</dbReference>
<protein>
    <submittedName>
        <fullName evidence="2">ExeA protein</fullName>
    </submittedName>
</protein>
<evidence type="ECO:0000313" key="3">
    <source>
        <dbReference type="Proteomes" id="UP000078358"/>
    </source>
</evidence>
<dbReference type="GO" id="GO:0016887">
    <property type="term" value="F:ATP hydrolysis activity"/>
    <property type="evidence" value="ECO:0007669"/>
    <property type="project" value="InterPro"/>
</dbReference>
<gene>
    <name evidence="2" type="ORF">F480_00155</name>
</gene>
<dbReference type="InterPro" id="IPR052026">
    <property type="entry name" value="ExeA_AAA_ATPase_DNA-bind"/>
</dbReference>
<dbReference type="InterPro" id="IPR001387">
    <property type="entry name" value="Cro/C1-type_HTH"/>
</dbReference>
<feature type="domain" description="AAA+ ATPase" evidence="1">
    <location>
        <begin position="146"/>
        <end position="303"/>
    </location>
</feature>
<comment type="caution">
    <text evidence="2">The sequence shown here is derived from an EMBL/GenBank/DDBJ whole genome shotgun (WGS) entry which is preliminary data.</text>
</comment>
<dbReference type="InterPro" id="IPR010982">
    <property type="entry name" value="Lambda_DNA-bd_dom_sf"/>
</dbReference>
<name>A0A179CYY0_BIBTR</name>
<dbReference type="GO" id="GO:0003677">
    <property type="term" value="F:DNA binding"/>
    <property type="evidence" value="ECO:0007669"/>
    <property type="project" value="InterPro"/>
</dbReference>
<dbReference type="Proteomes" id="UP000078358">
    <property type="component" value="Unassembled WGS sequence"/>
</dbReference>
<dbReference type="SUPFAM" id="SSF47413">
    <property type="entry name" value="lambda repressor-like DNA-binding domains"/>
    <property type="match status" value="1"/>
</dbReference>
<dbReference type="PANTHER" id="PTHR35894:SF1">
    <property type="entry name" value="PHOSPHORIBULOKINASE _ URIDINE KINASE FAMILY"/>
    <property type="match status" value="1"/>
</dbReference>
<dbReference type="Pfam" id="PF13401">
    <property type="entry name" value="AAA_22"/>
    <property type="match status" value="1"/>
</dbReference>
<dbReference type="PANTHER" id="PTHR35894">
    <property type="entry name" value="GENERAL SECRETION PATHWAY PROTEIN A-RELATED"/>
    <property type="match status" value="1"/>
</dbReference>
<dbReference type="EMBL" id="JACI01000001">
    <property type="protein sequence ID" value="OAQ15002.1"/>
    <property type="molecule type" value="Genomic_DNA"/>
</dbReference>
<dbReference type="InterPro" id="IPR049945">
    <property type="entry name" value="AAA_22"/>
</dbReference>
<evidence type="ECO:0000313" key="2">
    <source>
        <dbReference type="EMBL" id="OAQ15002.1"/>
    </source>
</evidence>
<accession>A0A179CYY0</accession>
<dbReference type="InterPro" id="IPR027417">
    <property type="entry name" value="P-loop_NTPase"/>
</dbReference>
<dbReference type="SMART" id="SM00382">
    <property type="entry name" value="AAA"/>
    <property type="match status" value="1"/>
</dbReference>